<evidence type="ECO:0000313" key="3">
    <source>
        <dbReference type="EMBL" id="ELY96771.1"/>
    </source>
</evidence>
<dbReference type="SUPFAM" id="SSF49265">
    <property type="entry name" value="Fibronectin type III"/>
    <property type="match status" value="1"/>
</dbReference>
<comment type="caution">
    <text evidence="3">The sequence shown here is derived from an EMBL/GenBank/DDBJ whole genome shotgun (WGS) entry which is preliminary data.</text>
</comment>
<dbReference type="STRING" id="1227492.C482_15391"/>
<keyword evidence="4" id="KW-1185">Reference proteome</keyword>
<evidence type="ECO:0000256" key="1">
    <source>
        <dbReference type="SAM" id="MobiDB-lite"/>
    </source>
</evidence>
<name>M0AEE1_9EURY</name>
<gene>
    <name evidence="3" type="ORF">C482_15391</name>
</gene>
<feature type="domain" description="Fibronectin type-III" evidence="2">
    <location>
        <begin position="32"/>
        <end position="122"/>
    </location>
</feature>
<dbReference type="InterPro" id="IPR036116">
    <property type="entry name" value="FN3_sf"/>
</dbReference>
<dbReference type="PROSITE" id="PS50853">
    <property type="entry name" value="FN3"/>
    <property type="match status" value="1"/>
</dbReference>
<feature type="compositionally biased region" description="Polar residues" evidence="1">
    <location>
        <begin position="147"/>
        <end position="172"/>
    </location>
</feature>
<accession>M0AEE1</accession>
<dbReference type="AlphaFoldDB" id="M0AEE1"/>
<protein>
    <submittedName>
        <fullName evidence="3">Fibronectin type III domain-containing protein</fullName>
    </submittedName>
</protein>
<sequence length="294" mass="31601">MSTDTRYYYTVTGVDATGEETDSTSTENALTAPMQPSVSVSTQGMSEIDVSMSGDGDEFHIYRSTSSGSTQSDYTHITSTSSNGYSDSGLINGQTYYYRITAENAQATTDLSNEDFDTTDLPSPTLGSAIGGDRKITIEFEAEDNNSDGSITVSRDGTDVTSVTPGTTSYTDTDADLDGQEYTYQLMRDTGDATAESGTERATTNLPALEDMEVIDVDGRHATIQATDPSNNSSGYRLLLREDDEGSYEQDGDDLDPVNEGETVEFVTTKLLDGKLYGATAETFTNDATAREDQ</sequence>
<dbReference type="Proteomes" id="UP000011693">
    <property type="component" value="Unassembled WGS sequence"/>
</dbReference>
<organism evidence="3 4">
    <name type="scientific">Natrialba chahannaoensis JCM 10990</name>
    <dbReference type="NCBI Taxonomy" id="1227492"/>
    <lineage>
        <taxon>Archaea</taxon>
        <taxon>Methanobacteriati</taxon>
        <taxon>Methanobacteriota</taxon>
        <taxon>Stenosarchaea group</taxon>
        <taxon>Halobacteria</taxon>
        <taxon>Halobacteriales</taxon>
        <taxon>Natrialbaceae</taxon>
        <taxon>Natrialba</taxon>
    </lineage>
</organism>
<feature type="region of interest" description="Disordered" evidence="1">
    <location>
        <begin position="147"/>
        <end position="175"/>
    </location>
</feature>
<dbReference type="PATRIC" id="fig|1227492.4.peg.3056"/>
<evidence type="ECO:0000259" key="2">
    <source>
        <dbReference type="PROSITE" id="PS50853"/>
    </source>
</evidence>
<dbReference type="InterPro" id="IPR003961">
    <property type="entry name" value="FN3_dom"/>
</dbReference>
<dbReference type="Gene3D" id="2.60.40.10">
    <property type="entry name" value="Immunoglobulins"/>
    <property type="match status" value="1"/>
</dbReference>
<dbReference type="InterPro" id="IPR013783">
    <property type="entry name" value="Ig-like_fold"/>
</dbReference>
<reference evidence="3 4" key="1">
    <citation type="journal article" date="2014" name="PLoS Genet.">
        <title>Phylogenetically driven sequencing of extremely halophilic archaea reveals strategies for static and dynamic osmo-response.</title>
        <authorList>
            <person name="Becker E.A."/>
            <person name="Seitzer P.M."/>
            <person name="Tritt A."/>
            <person name="Larsen D."/>
            <person name="Krusor M."/>
            <person name="Yao A.I."/>
            <person name="Wu D."/>
            <person name="Madern D."/>
            <person name="Eisen J.A."/>
            <person name="Darling A.E."/>
            <person name="Facciotti M.T."/>
        </authorList>
    </citation>
    <scope>NUCLEOTIDE SEQUENCE [LARGE SCALE GENOMIC DNA]</scope>
    <source>
        <strain evidence="3 4">JCM 10990</strain>
    </source>
</reference>
<proteinExistence type="predicted"/>
<evidence type="ECO:0000313" key="4">
    <source>
        <dbReference type="Proteomes" id="UP000011693"/>
    </source>
</evidence>
<dbReference type="EMBL" id="AOIN01000080">
    <property type="protein sequence ID" value="ELY96771.1"/>
    <property type="molecule type" value="Genomic_DNA"/>
</dbReference>